<sequence length="114" mass="11759">MDEWRGVSGGGCHGSESMGAIVPCRVRAGLPCAGPALCHCRATAQSIRPTARSSHQGTPDAVPATAGGRSSSGTRRRRSLALRLSLVIQRPLVPGALGVSSRQAPCGGMARWRS</sequence>
<dbReference type="Proteomes" id="UP000000374">
    <property type="component" value="Chromosome"/>
</dbReference>
<organism evidence="2 3">
    <name type="scientific">Verminephrobacter eiseniae (strain EF01-2)</name>
    <dbReference type="NCBI Taxonomy" id="391735"/>
    <lineage>
        <taxon>Bacteria</taxon>
        <taxon>Pseudomonadati</taxon>
        <taxon>Pseudomonadota</taxon>
        <taxon>Betaproteobacteria</taxon>
        <taxon>Burkholderiales</taxon>
        <taxon>Comamonadaceae</taxon>
        <taxon>Verminephrobacter</taxon>
    </lineage>
</organism>
<feature type="compositionally biased region" description="Low complexity" evidence="1">
    <location>
        <begin position="64"/>
        <end position="73"/>
    </location>
</feature>
<dbReference type="AlphaFoldDB" id="A1WNZ4"/>
<evidence type="ECO:0000256" key="1">
    <source>
        <dbReference type="SAM" id="MobiDB-lite"/>
    </source>
</evidence>
<feature type="compositionally biased region" description="Polar residues" evidence="1">
    <location>
        <begin position="48"/>
        <end position="57"/>
    </location>
</feature>
<reference evidence="3" key="1">
    <citation type="submission" date="2006-12" db="EMBL/GenBank/DDBJ databases">
        <title>Complete sequence of chromosome 1 of Verminephrobacter eiseniae EF01-2.</title>
        <authorList>
            <person name="Copeland A."/>
            <person name="Lucas S."/>
            <person name="Lapidus A."/>
            <person name="Barry K."/>
            <person name="Detter J.C."/>
            <person name="Glavina del Rio T."/>
            <person name="Dalin E."/>
            <person name="Tice H."/>
            <person name="Pitluck S."/>
            <person name="Chertkov O."/>
            <person name="Brettin T."/>
            <person name="Bruce D."/>
            <person name="Han C."/>
            <person name="Tapia R."/>
            <person name="Gilna P."/>
            <person name="Schmutz J."/>
            <person name="Larimer F."/>
            <person name="Land M."/>
            <person name="Hauser L."/>
            <person name="Kyrpides N."/>
            <person name="Kim E."/>
            <person name="Stahl D."/>
            <person name="Richardson P."/>
        </authorList>
    </citation>
    <scope>NUCLEOTIDE SEQUENCE [LARGE SCALE GENOMIC DNA]</scope>
    <source>
        <strain evidence="3">EF01-2</strain>
    </source>
</reference>
<dbReference type="STRING" id="391735.Veis_3635"/>
<keyword evidence="3" id="KW-1185">Reference proteome</keyword>
<proteinExistence type="predicted"/>
<evidence type="ECO:0000313" key="3">
    <source>
        <dbReference type="Proteomes" id="UP000000374"/>
    </source>
</evidence>
<feature type="region of interest" description="Disordered" evidence="1">
    <location>
        <begin position="48"/>
        <end position="77"/>
    </location>
</feature>
<accession>A1WNZ4</accession>
<gene>
    <name evidence="2" type="ordered locus">Veis_3635</name>
</gene>
<dbReference type="EMBL" id="CP000542">
    <property type="protein sequence ID" value="ABM59351.1"/>
    <property type="molecule type" value="Genomic_DNA"/>
</dbReference>
<dbReference type="HOGENOM" id="CLU_2120097_0_0_4"/>
<evidence type="ECO:0000313" key="2">
    <source>
        <dbReference type="EMBL" id="ABM59351.1"/>
    </source>
</evidence>
<protein>
    <submittedName>
        <fullName evidence="2">Uncharacterized protein</fullName>
    </submittedName>
</protein>
<dbReference type="KEGG" id="vei:Veis_3635"/>
<name>A1WNZ4_VEREI</name>